<evidence type="ECO:0000313" key="1">
    <source>
        <dbReference type="EMBL" id="VEL18326.1"/>
    </source>
</evidence>
<protein>
    <submittedName>
        <fullName evidence="1">Uncharacterized protein</fullName>
    </submittedName>
</protein>
<reference evidence="1" key="1">
    <citation type="submission" date="2018-11" db="EMBL/GenBank/DDBJ databases">
        <authorList>
            <consortium name="Pathogen Informatics"/>
        </authorList>
    </citation>
    <scope>NUCLEOTIDE SEQUENCE</scope>
</reference>
<dbReference type="AlphaFoldDB" id="A0A3S5BB78"/>
<organism evidence="1 2">
    <name type="scientific">Protopolystoma xenopodis</name>
    <dbReference type="NCBI Taxonomy" id="117903"/>
    <lineage>
        <taxon>Eukaryota</taxon>
        <taxon>Metazoa</taxon>
        <taxon>Spiralia</taxon>
        <taxon>Lophotrochozoa</taxon>
        <taxon>Platyhelminthes</taxon>
        <taxon>Monogenea</taxon>
        <taxon>Polyopisthocotylea</taxon>
        <taxon>Polystomatidea</taxon>
        <taxon>Polystomatidae</taxon>
        <taxon>Protopolystoma</taxon>
    </lineage>
</organism>
<evidence type="ECO:0000313" key="2">
    <source>
        <dbReference type="Proteomes" id="UP000784294"/>
    </source>
</evidence>
<name>A0A3S5BB78_9PLAT</name>
<sequence>MLCDWKFLPSSHPILHHAPILPHFANRPYQKRRLNRCPCTSLGLYASTTASLNAPLPNGLPSARFSGRLNAFEAHFILLCIAHEVTEESFNNSKSHHFDASVLSPSNGAIISLPRQNNGLLGPTETCTVVEEFSSDPANNANDDTEGVMAIVRVVPLDLPLGHLSAATSLPGLHIFPSFETIIEALTRAGVTNDDLFKMKFLRGGIVALVDLNGLAPKMAFWSNVDLINVAKLLLCKIVLGAGR</sequence>
<keyword evidence="2" id="KW-1185">Reference proteome</keyword>
<dbReference type="EMBL" id="CAAALY010036530">
    <property type="protein sequence ID" value="VEL18326.1"/>
    <property type="molecule type" value="Genomic_DNA"/>
</dbReference>
<comment type="caution">
    <text evidence="1">The sequence shown here is derived from an EMBL/GenBank/DDBJ whole genome shotgun (WGS) entry which is preliminary data.</text>
</comment>
<accession>A0A3S5BB78</accession>
<gene>
    <name evidence="1" type="ORF">PXEA_LOCUS11766</name>
</gene>
<dbReference type="Proteomes" id="UP000784294">
    <property type="component" value="Unassembled WGS sequence"/>
</dbReference>
<proteinExistence type="predicted"/>